<dbReference type="Gene3D" id="3.90.1530.30">
    <property type="match status" value="1"/>
</dbReference>
<dbReference type="SUPFAM" id="SSF109709">
    <property type="entry name" value="KorB DNA-binding domain-like"/>
    <property type="match status" value="1"/>
</dbReference>
<accession>A0A1I0X169</accession>
<dbReference type="Proteomes" id="UP000198838">
    <property type="component" value="Unassembled WGS sequence"/>
</dbReference>
<evidence type="ECO:0000313" key="4">
    <source>
        <dbReference type="Proteomes" id="UP000198838"/>
    </source>
</evidence>
<dbReference type="NCBIfam" id="TIGR00180">
    <property type="entry name" value="parB_part"/>
    <property type="match status" value="1"/>
</dbReference>
<comment type="similarity">
    <text evidence="1">Belongs to the ParB family.</text>
</comment>
<dbReference type="EMBL" id="FOJY01000005">
    <property type="protein sequence ID" value="SFA94759.1"/>
    <property type="molecule type" value="Genomic_DNA"/>
</dbReference>
<dbReference type="OrthoDB" id="9771505at2"/>
<dbReference type="InterPro" id="IPR036086">
    <property type="entry name" value="ParB/Sulfiredoxin_sf"/>
</dbReference>
<dbReference type="InterPro" id="IPR050336">
    <property type="entry name" value="Chromosome_partition/occlusion"/>
</dbReference>
<proteinExistence type="inferred from homology"/>
<sequence>MAAKKSLPDRVQLKGLDSLFGIDQEQTGQVLDVPIRELFPFQNHPFKVLDDEKMAQTVESVRENGILVPIMVRNRPEGGYEVISGHRRKHAAEIVGLETVPVIIRDLTDDEAVIAMVDANLQREEILPSEKAFAYKMKLDAIKRQNKAGRPESNNSRQVGENLWSVNQLSEGNSDSARTIQRYIRLTELLPQLLEMVDNKKIKFNPAVELSYITPSEQFLLMEVMEEDNVVPSLSQAQQIKKLSQEKRCTKEALHALLAVASIKERNVVIKHEVIMQYFPAEASDAEIESLIVRLLADYRKTHGGV</sequence>
<dbReference type="GO" id="GO:0003677">
    <property type="term" value="F:DNA binding"/>
    <property type="evidence" value="ECO:0007669"/>
    <property type="project" value="InterPro"/>
</dbReference>
<reference evidence="3 4" key="1">
    <citation type="submission" date="2016-10" db="EMBL/GenBank/DDBJ databases">
        <authorList>
            <person name="de Groot N.N."/>
        </authorList>
    </citation>
    <scope>NUCLEOTIDE SEQUENCE [LARGE SCALE GENOMIC DNA]</scope>
    <source>
        <strain evidence="3 4">DSM 5522</strain>
    </source>
</reference>
<dbReference type="PANTHER" id="PTHR33375:SF1">
    <property type="entry name" value="CHROMOSOME-PARTITIONING PROTEIN PARB-RELATED"/>
    <property type="match status" value="1"/>
</dbReference>
<dbReference type="STRING" id="1120918.SAMN05216249_105131"/>
<organism evidence="3 4">
    <name type="scientific">Acetitomaculum ruminis DSM 5522</name>
    <dbReference type="NCBI Taxonomy" id="1120918"/>
    <lineage>
        <taxon>Bacteria</taxon>
        <taxon>Bacillati</taxon>
        <taxon>Bacillota</taxon>
        <taxon>Clostridia</taxon>
        <taxon>Lachnospirales</taxon>
        <taxon>Lachnospiraceae</taxon>
        <taxon>Acetitomaculum</taxon>
    </lineage>
</organism>
<dbReference type="AlphaFoldDB" id="A0A1I0X169"/>
<feature type="domain" description="ParB-like N-terminal" evidence="2">
    <location>
        <begin position="31"/>
        <end position="121"/>
    </location>
</feature>
<dbReference type="InterPro" id="IPR003115">
    <property type="entry name" value="ParB_N"/>
</dbReference>
<evidence type="ECO:0000313" key="3">
    <source>
        <dbReference type="EMBL" id="SFA94759.1"/>
    </source>
</evidence>
<dbReference type="Gene3D" id="1.10.10.2830">
    <property type="match status" value="1"/>
</dbReference>
<dbReference type="SMART" id="SM00470">
    <property type="entry name" value="ParB"/>
    <property type="match status" value="1"/>
</dbReference>
<keyword evidence="4" id="KW-1185">Reference proteome</keyword>
<protein>
    <submittedName>
        <fullName evidence="3">Chromosome partitioning protein, ParB family</fullName>
    </submittedName>
</protein>
<name>A0A1I0X169_9FIRM</name>
<dbReference type="Pfam" id="PF02195">
    <property type="entry name" value="ParB_N"/>
    <property type="match status" value="1"/>
</dbReference>
<dbReference type="SUPFAM" id="SSF110849">
    <property type="entry name" value="ParB/Sulfiredoxin"/>
    <property type="match status" value="1"/>
</dbReference>
<evidence type="ECO:0000259" key="2">
    <source>
        <dbReference type="SMART" id="SM00470"/>
    </source>
</evidence>
<dbReference type="GO" id="GO:0005694">
    <property type="term" value="C:chromosome"/>
    <property type="evidence" value="ECO:0007669"/>
    <property type="project" value="TreeGrafter"/>
</dbReference>
<dbReference type="GO" id="GO:0007059">
    <property type="term" value="P:chromosome segregation"/>
    <property type="evidence" value="ECO:0007669"/>
    <property type="project" value="TreeGrafter"/>
</dbReference>
<dbReference type="PANTHER" id="PTHR33375">
    <property type="entry name" value="CHROMOSOME-PARTITIONING PROTEIN PARB-RELATED"/>
    <property type="match status" value="1"/>
</dbReference>
<dbReference type="CDD" id="cd16407">
    <property type="entry name" value="ParB_N_like"/>
    <property type="match status" value="1"/>
</dbReference>
<dbReference type="InterPro" id="IPR004437">
    <property type="entry name" value="ParB/RepB/Spo0J"/>
</dbReference>
<dbReference type="RefSeq" id="WP_092871251.1">
    <property type="nucleotide sequence ID" value="NZ_FOJY01000005.1"/>
</dbReference>
<evidence type="ECO:0000256" key="1">
    <source>
        <dbReference type="ARBA" id="ARBA00006295"/>
    </source>
</evidence>
<gene>
    <name evidence="3" type="ORF">SAMN05216249_105131</name>
</gene>